<dbReference type="Proteomes" id="UP000824107">
    <property type="component" value="Unassembled WGS sequence"/>
</dbReference>
<accession>A0A9D1SBK6</accession>
<dbReference type="Pfam" id="PF13505">
    <property type="entry name" value="OMP_b-brl"/>
    <property type="match status" value="1"/>
</dbReference>
<comment type="caution">
    <text evidence="4">The sequence shown here is derived from an EMBL/GenBank/DDBJ whole genome shotgun (WGS) entry which is preliminary data.</text>
</comment>
<proteinExistence type="predicted"/>
<reference evidence="4" key="2">
    <citation type="journal article" date="2021" name="PeerJ">
        <title>Extensive microbial diversity within the chicken gut microbiome revealed by metagenomics and culture.</title>
        <authorList>
            <person name="Gilroy R."/>
            <person name="Ravi A."/>
            <person name="Getino M."/>
            <person name="Pursley I."/>
            <person name="Horton D.L."/>
            <person name="Alikhan N.F."/>
            <person name="Baker D."/>
            <person name="Gharbi K."/>
            <person name="Hall N."/>
            <person name="Watson M."/>
            <person name="Adriaenssens E.M."/>
            <person name="Foster-Nyarko E."/>
            <person name="Jarju S."/>
            <person name="Secka A."/>
            <person name="Antonio M."/>
            <person name="Oren A."/>
            <person name="Chaudhuri R.R."/>
            <person name="La Ragione R."/>
            <person name="Hildebrand F."/>
            <person name="Pallen M.J."/>
        </authorList>
    </citation>
    <scope>NUCLEOTIDE SEQUENCE</scope>
    <source>
        <strain evidence="4">ChiW3-316</strain>
    </source>
</reference>
<evidence type="ECO:0000313" key="4">
    <source>
        <dbReference type="EMBL" id="HIU53588.1"/>
    </source>
</evidence>
<dbReference type="SUPFAM" id="SSF56925">
    <property type="entry name" value="OMPA-like"/>
    <property type="match status" value="1"/>
</dbReference>
<sequence>MIKKLAITGLACVCSLCISAEAFAYSTRSKIYFGADYVYSDIKYKNNTLYEMDDGYNGISPVIGFSSYGVGLEAWYMFSDKAENKHGYESELTAYGADLVGEAPLSESFSVIVSIGLAKYTFKITQPNGWKYDQDVNGPRFGIGLQYEIIPHIALRTMFHYTSLNSGSTDFYDGVSEVSGGVRIIF</sequence>
<dbReference type="Gene3D" id="2.40.160.20">
    <property type="match status" value="1"/>
</dbReference>
<keyword evidence="1 2" id="KW-0732">Signal</keyword>
<organism evidence="4 5">
    <name type="scientific">Candidatus Scatocola faecipullorum</name>
    <dbReference type="NCBI Taxonomy" id="2840917"/>
    <lineage>
        <taxon>Bacteria</taxon>
        <taxon>Pseudomonadati</taxon>
        <taxon>Pseudomonadota</taxon>
        <taxon>Alphaproteobacteria</taxon>
        <taxon>Rhodospirillales</taxon>
        <taxon>Rhodospirillaceae</taxon>
        <taxon>Rhodospirillaceae incertae sedis</taxon>
        <taxon>Candidatus Scatocola</taxon>
    </lineage>
</organism>
<feature type="domain" description="Outer membrane protein beta-barrel" evidence="3">
    <location>
        <begin position="11"/>
        <end position="182"/>
    </location>
</feature>
<dbReference type="AlphaFoldDB" id="A0A9D1SBK6"/>
<evidence type="ECO:0000313" key="5">
    <source>
        <dbReference type="Proteomes" id="UP000824107"/>
    </source>
</evidence>
<evidence type="ECO:0000256" key="1">
    <source>
        <dbReference type="ARBA" id="ARBA00022729"/>
    </source>
</evidence>
<protein>
    <submittedName>
        <fullName evidence="4">Porin family protein</fullName>
    </submittedName>
</protein>
<feature type="chain" id="PRO_5039371014" evidence="2">
    <location>
        <begin position="25"/>
        <end position="186"/>
    </location>
</feature>
<dbReference type="InterPro" id="IPR027385">
    <property type="entry name" value="Beta-barrel_OMP"/>
</dbReference>
<dbReference type="EMBL" id="DVNC01000037">
    <property type="protein sequence ID" value="HIU53588.1"/>
    <property type="molecule type" value="Genomic_DNA"/>
</dbReference>
<reference evidence="4" key="1">
    <citation type="submission" date="2020-10" db="EMBL/GenBank/DDBJ databases">
        <authorList>
            <person name="Gilroy R."/>
        </authorList>
    </citation>
    <scope>NUCLEOTIDE SEQUENCE</scope>
    <source>
        <strain evidence="4">ChiW3-316</strain>
    </source>
</reference>
<feature type="signal peptide" evidence="2">
    <location>
        <begin position="1"/>
        <end position="24"/>
    </location>
</feature>
<gene>
    <name evidence="4" type="ORF">IAD20_05860</name>
</gene>
<dbReference type="InterPro" id="IPR011250">
    <property type="entry name" value="OMP/PagP_B-barrel"/>
</dbReference>
<evidence type="ECO:0000256" key="2">
    <source>
        <dbReference type="SAM" id="SignalP"/>
    </source>
</evidence>
<name>A0A9D1SBK6_9PROT</name>
<evidence type="ECO:0000259" key="3">
    <source>
        <dbReference type="Pfam" id="PF13505"/>
    </source>
</evidence>